<reference evidence="8" key="1">
    <citation type="journal article" date="2014" name="Int. J. Syst. Evol. Microbiol.">
        <title>Complete genome sequence of Corynebacterium casei LMG S-19264T (=DSM 44701T), isolated from a smear-ripened cheese.</title>
        <authorList>
            <consortium name="US DOE Joint Genome Institute (JGI-PGF)"/>
            <person name="Walter F."/>
            <person name="Albersmeier A."/>
            <person name="Kalinowski J."/>
            <person name="Ruckert C."/>
        </authorList>
    </citation>
    <scope>NUCLEOTIDE SEQUENCE</scope>
    <source>
        <strain evidence="8">KCTC 22169</strain>
    </source>
</reference>
<dbReference type="PANTHER" id="PTHR30250">
    <property type="entry name" value="PST FAMILY PREDICTED COLANIC ACID TRANSPORTER"/>
    <property type="match status" value="1"/>
</dbReference>
<feature type="transmembrane region" description="Helical" evidence="7">
    <location>
        <begin position="145"/>
        <end position="164"/>
    </location>
</feature>
<feature type="transmembrane region" description="Helical" evidence="7">
    <location>
        <begin position="377"/>
        <end position="396"/>
    </location>
</feature>
<feature type="transmembrane region" description="Helical" evidence="7">
    <location>
        <begin position="12"/>
        <end position="35"/>
    </location>
</feature>
<feature type="transmembrane region" description="Helical" evidence="7">
    <location>
        <begin position="170"/>
        <end position="191"/>
    </location>
</feature>
<keyword evidence="6 7" id="KW-0472">Membrane</keyword>
<keyword evidence="4 7" id="KW-0812">Transmembrane</keyword>
<evidence type="ECO:0000256" key="2">
    <source>
        <dbReference type="ARBA" id="ARBA00007430"/>
    </source>
</evidence>
<feature type="transmembrane region" description="Helical" evidence="7">
    <location>
        <begin position="41"/>
        <end position="58"/>
    </location>
</feature>
<dbReference type="EMBL" id="BMXR01000003">
    <property type="protein sequence ID" value="GGX49720.1"/>
    <property type="molecule type" value="Genomic_DNA"/>
</dbReference>
<feature type="transmembrane region" description="Helical" evidence="7">
    <location>
        <begin position="440"/>
        <end position="464"/>
    </location>
</feature>
<sequence length="492" mass="54575">MSVTQGVLKSSGFLVAIQFLQRTLGIISTLILARLLAPEHFGIVALVTIALQFFELLVETGNQQYIVQKDSVVDDDLNTAWTLDILMKSGIAVLIIIASPALARYFETPALTSALPIASLALPIRALKTPELMLLARNLNYRPVFWLNLWQKGVAFVFVVGIALVHASHWAIIIGNLISAAILALGSYRVCAYRPSMSLKRVWQQWHFSRWLLMRGLVGFTRSQIDNLMVSKLFGSSSLGGYNLVRELSILPAVSVIIPMSQPLLAAIAQGRDDPAILAYRIRFSLALATSILLPVSVFMLAYPELIVTVLLGQDWQPYAHLMAAFALFFITFCLFALISDAVIALGRVKSLFIFDLSSTILIFTILWLWGRDSLWNMAWLRGWLAMATTLALLVVLNRWSALGLRRYLWLCLPSALGCLSGLGLSEWTSNYATGGLPGLMLLGAVFMAGWAGTTLTLLNVAYARSEEFRHARRLVELALLHRPFRQRTTSH</sequence>
<dbReference type="RefSeq" id="WP_189608044.1">
    <property type="nucleotide sequence ID" value="NZ_BMXR01000003.1"/>
</dbReference>
<keyword evidence="5 7" id="KW-1133">Transmembrane helix</keyword>
<gene>
    <name evidence="8" type="ORF">GCM10007392_16360</name>
</gene>
<accession>A0A918K4L0</accession>
<reference evidence="8" key="2">
    <citation type="submission" date="2020-09" db="EMBL/GenBank/DDBJ databases">
        <authorList>
            <person name="Sun Q."/>
            <person name="Kim S."/>
        </authorList>
    </citation>
    <scope>NUCLEOTIDE SEQUENCE</scope>
    <source>
        <strain evidence="8">KCTC 22169</strain>
    </source>
</reference>
<comment type="similarity">
    <text evidence="2">Belongs to the polysaccharide synthase family.</text>
</comment>
<comment type="caution">
    <text evidence="8">The sequence shown here is derived from an EMBL/GenBank/DDBJ whole genome shotgun (WGS) entry which is preliminary data.</text>
</comment>
<protein>
    <submittedName>
        <fullName evidence="8">Lipopolysaccharide biosynthesis protein</fullName>
    </submittedName>
</protein>
<evidence type="ECO:0000256" key="1">
    <source>
        <dbReference type="ARBA" id="ARBA00004651"/>
    </source>
</evidence>
<evidence type="ECO:0000256" key="7">
    <source>
        <dbReference type="SAM" id="Phobius"/>
    </source>
</evidence>
<comment type="subcellular location">
    <subcellularLocation>
        <location evidence="1">Cell membrane</location>
        <topology evidence="1">Multi-pass membrane protein</topology>
    </subcellularLocation>
</comment>
<proteinExistence type="inferred from homology"/>
<keyword evidence="9" id="KW-1185">Reference proteome</keyword>
<dbReference type="Pfam" id="PF13440">
    <property type="entry name" value="Polysacc_synt_3"/>
    <property type="match status" value="1"/>
</dbReference>
<keyword evidence="3" id="KW-1003">Cell membrane</keyword>
<feature type="transmembrane region" description="Helical" evidence="7">
    <location>
        <begin position="282"/>
        <end position="303"/>
    </location>
</feature>
<dbReference type="PANTHER" id="PTHR30250:SF10">
    <property type="entry name" value="LIPOPOLYSACCHARIDE BIOSYNTHESIS PROTEIN WZXC"/>
    <property type="match status" value="1"/>
</dbReference>
<feature type="transmembrane region" description="Helical" evidence="7">
    <location>
        <begin position="408"/>
        <end position="428"/>
    </location>
</feature>
<organism evidence="8 9">
    <name type="scientific">Saccharospirillum salsuginis</name>
    <dbReference type="NCBI Taxonomy" id="418750"/>
    <lineage>
        <taxon>Bacteria</taxon>
        <taxon>Pseudomonadati</taxon>
        <taxon>Pseudomonadota</taxon>
        <taxon>Gammaproteobacteria</taxon>
        <taxon>Oceanospirillales</taxon>
        <taxon>Saccharospirillaceae</taxon>
        <taxon>Saccharospirillum</taxon>
    </lineage>
</organism>
<evidence type="ECO:0000256" key="3">
    <source>
        <dbReference type="ARBA" id="ARBA00022475"/>
    </source>
</evidence>
<evidence type="ECO:0000313" key="9">
    <source>
        <dbReference type="Proteomes" id="UP000626148"/>
    </source>
</evidence>
<dbReference type="InterPro" id="IPR050833">
    <property type="entry name" value="Poly_Biosynth_Transport"/>
</dbReference>
<dbReference type="Proteomes" id="UP000626148">
    <property type="component" value="Unassembled WGS sequence"/>
</dbReference>
<feature type="transmembrane region" description="Helical" evidence="7">
    <location>
        <begin position="79"/>
        <end position="99"/>
    </location>
</feature>
<evidence type="ECO:0000256" key="4">
    <source>
        <dbReference type="ARBA" id="ARBA00022692"/>
    </source>
</evidence>
<dbReference type="GO" id="GO:0005886">
    <property type="term" value="C:plasma membrane"/>
    <property type="evidence" value="ECO:0007669"/>
    <property type="project" value="UniProtKB-SubCell"/>
</dbReference>
<evidence type="ECO:0000256" key="6">
    <source>
        <dbReference type="ARBA" id="ARBA00023136"/>
    </source>
</evidence>
<dbReference type="AlphaFoldDB" id="A0A918K4L0"/>
<evidence type="ECO:0000313" key="8">
    <source>
        <dbReference type="EMBL" id="GGX49720.1"/>
    </source>
</evidence>
<feature type="transmembrane region" description="Helical" evidence="7">
    <location>
        <begin position="323"/>
        <end position="346"/>
    </location>
</feature>
<evidence type="ECO:0000256" key="5">
    <source>
        <dbReference type="ARBA" id="ARBA00022989"/>
    </source>
</evidence>
<name>A0A918K4L0_9GAMM</name>
<feature type="transmembrane region" description="Helical" evidence="7">
    <location>
        <begin position="353"/>
        <end position="371"/>
    </location>
</feature>